<dbReference type="InterPro" id="IPR013320">
    <property type="entry name" value="ConA-like_dom_sf"/>
</dbReference>
<name>A0A9W8N5D4_9PEZI</name>
<dbReference type="VEuPathDB" id="FungiDB:F4678DRAFT_469259"/>
<feature type="compositionally biased region" description="Low complexity" evidence="3">
    <location>
        <begin position="477"/>
        <end position="505"/>
    </location>
</feature>
<gene>
    <name evidence="6" type="ORF">NPX13_g10120</name>
</gene>
<keyword evidence="4" id="KW-0732">Signal</keyword>
<keyword evidence="2" id="KW-0326">Glycosidase</keyword>
<dbReference type="EMBL" id="JANPWZ010002730">
    <property type="protein sequence ID" value="KAJ3556509.1"/>
    <property type="molecule type" value="Genomic_DNA"/>
</dbReference>
<proteinExistence type="predicted"/>
<comment type="caution">
    <text evidence="6">The sequence shown here is derived from an EMBL/GenBank/DDBJ whole genome shotgun (WGS) entry which is preliminary data.</text>
</comment>
<organism evidence="6 7">
    <name type="scientific">Xylaria arbuscula</name>
    <dbReference type="NCBI Taxonomy" id="114810"/>
    <lineage>
        <taxon>Eukaryota</taxon>
        <taxon>Fungi</taxon>
        <taxon>Dikarya</taxon>
        <taxon>Ascomycota</taxon>
        <taxon>Pezizomycotina</taxon>
        <taxon>Sordariomycetes</taxon>
        <taxon>Xylariomycetidae</taxon>
        <taxon>Xylariales</taxon>
        <taxon>Xylariaceae</taxon>
        <taxon>Xylaria</taxon>
    </lineage>
</organism>
<sequence length="968" mass="100870">MVNMPKGKIAGLLSTLGFLAQLVNGQLEPDCNPLHADCPAKKAWPEENYYIDFTKQTGPPKDWTIANYEVVDFTSKGAEFTYGKKGDAPNMWTDFYILGGRYDVELQIAPGQGIISSSVLWSDIQDEIDWEFSGNQHGEKPFPPPDGKWTVETNIFAQGKMWDGAATYQKDAYQPTTQFHTYSVEWDEDHMNWYVDNHVVRSVKASNTPSGFVFPQSPMKLQLGVWGGGDPANNYWTIQWAGGEIDMKKVPYTMYVRSVNITNKYPACQYKYKDRTGKISGIEKIQEGCSSSSSSVPPKIIKNTAGSETPTSTESKGGYPVSKTTHTGSTSSTASSSHTSSTSGYPVGGTTSSQSKPASSATSSKHQTSSTSSSYPVASSVTSSSHSPSKTSSGYPVSSSSSSSKHPSSSSSGYPVASSTPSSKIPSSSSSSGYPVASSSSTGGIFSTLSSLIIGTISTVLPSSVFSTPGSSSTSSATLITASGSSSSTPVSSSTGVTSSATPTSESQSLTSGPNSSSVGSITKITISTVYSTNIYTVTSCPETVKNCPTGQVTTELVSVSTTLCPVTESRSTDSVPTSETASSTPVSTGSSSSSSSLETDTSATSGPASYPSSTASTTPVETMPTTYTFSSEITTSIMSTVYSTNIVTVTSCAPTVKNCPVGQVTTETISLYTTICPVTNTVIDDHTYSGQPSQVETVSSIPVSTYPASTPSDASTLPASSESLSTSSVPSVGTSLSPSMSSVLYPNTTMPASSDIQSSSTPVELTTSTVYSTNIYTVTSCAPTVTNCPAVLGQVTTELVSLYTTICPVEQASSTSPVLTTSTVYTSSVYTVSSCAAGAVDCSSNIGSVTTELIPAYTTVCPVEDGASSTLAETSPASSPVLTTSTIYSTRIFTVSLDAIPTNCTYNTPLCAHTAKFTTKTEVVPVSTTVFPVSDEDVSTDVPSYTMTEIESTAEMSYSRLVSVSSP</sequence>
<feature type="compositionally biased region" description="Polar residues" evidence="3">
    <location>
        <begin position="304"/>
        <end position="315"/>
    </location>
</feature>
<dbReference type="Pfam" id="PF00722">
    <property type="entry name" value="Glyco_hydro_16"/>
    <property type="match status" value="1"/>
</dbReference>
<feature type="chain" id="PRO_5040913520" description="GH16 domain-containing protein" evidence="4">
    <location>
        <begin position="26"/>
        <end position="968"/>
    </location>
</feature>
<feature type="region of interest" description="Disordered" evidence="3">
    <location>
        <begin position="287"/>
        <end position="436"/>
    </location>
</feature>
<dbReference type="PROSITE" id="PS51762">
    <property type="entry name" value="GH16_2"/>
    <property type="match status" value="1"/>
</dbReference>
<evidence type="ECO:0000256" key="4">
    <source>
        <dbReference type="SAM" id="SignalP"/>
    </source>
</evidence>
<dbReference type="GO" id="GO:0005975">
    <property type="term" value="P:carbohydrate metabolic process"/>
    <property type="evidence" value="ECO:0007669"/>
    <property type="project" value="InterPro"/>
</dbReference>
<dbReference type="SUPFAM" id="SSF49899">
    <property type="entry name" value="Concanavalin A-like lectins/glucanases"/>
    <property type="match status" value="1"/>
</dbReference>
<dbReference type="PANTHER" id="PTHR31062">
    <property type="entry name" value="XYLOGLUCAN ENDOTRANSGLUCOSYLASE/HYDROLASE PROTEIN 8-RELATED"/>
    <property type="match status" value="1"/>
</dbReference>
<dbReference type="InterPro" id="IPR000757">
    <property type="entry name" value="Beta-glucanase-like"/>
</dbReference>
<feature type="signal peptide" evidence="4">
    <location>
        <begin position="1"/>
        <end position="25"/>
    </location>
</feature>
<dbReference type="Gene3D" id="2.60.120.200">
    <property type="match status" value="1"/>
</dbReference>
<feature type="region of interest" description="Disordered" evidence="3">
    <location>
        <begin position="477"/>
        <end position="519"/>
    </location>
</feature>
<dbReference type="AlphaFoldDB" id="A0A9W8N5D4"/>
<evidence type="ECO:0000313" key="6">
    <source>
        <dbReference type="EMBL" id="KAJ3556509.1"/>
    </source>
</evidence>
<accession>A0A9W8N5D4</accession>
<evidence type="ECO:0000259" key="5">
    <source>
        <dbReference type="PROSITE" id="PS51762"/>
    </source>
</evidence>
<dbReference type="Proteomes" id="UP001148614">
    <property type="component" value="Unassembled WGS sequence"/>
</dbReference>
<feature type="compositionally biased region" description="Low complexity" evidence="3">
    <location>
        <begin position="322"/>
        <end position="436"/>
    </location>
</feature>
<keyword evidence="7" id="KW-1185">Reference proteome</keyword>
<feature type="compositionally biased region" description="Polar residues" evidence="3">
    <location>
        <begin position="705"/>
        <end position="714"/>
    </location>
</feature>
<keyword evidence="1" id="KW-0378">Hydrolase</keyword>
<reference evidence="6" key="1">
    <citation type="submission" date="2022-07" db="EMBL/GenBank/DDBJ databases">
        <title>Genome Sequence of Xylaria arbuscula.</title>
        <authorList>
            <person name="Buettner E."/>
        </authorList>
    </citation>
    <scope>NUCLEOTIDE SEQUENCE</scope>
    <source>
        <strain evidence="6">VT107</strain>
    </source>
</reference>
<evidence type="ECO:0000256" key="3">
    <source>
        <dbReference type="SAM" id="MobiDB-lite"/>
    </source>
</evidence>
<feature type="compositionally biased region" description="Low complexity" evidence="3">
    <location>
        <begin position="581"/>
        <end position="623"/>
    </location>
</feature>
<feature type="domain" description="GH16" evidence="5">
    <location>
        <begin position="21"/>
        <end position="256"/>
    </location>
</feature>
<dbReference type="InterPro" id="IPR044791">
    <property type="entry name" value="Beta-glucanase/XTH"/>
</dbReference>
<feature type="region of interest" description="Disordered" evidence="3">
    <location>
        <begin position="565"/>
        <end position="623"/>
    </location>
</feature>
<protein>
    <recommendedName>
        <fullName evidence="5">GH16 domain-containing protein</fullName>
    </recommendedName>
</protein>
<feature type="compositionally biased region" description="Polar residues" evidence="3">
    <location>
        <begin position="506"/>
        <end position="519"/>
    </location>
</feature>
<feature type="compositionally biased region" description="Low complexity" evidence="3">
    <location>
        <begin position="715"/>
        <end position="740"/>
    </location>
</feature>
<evidence type="ECO:0000256" key="1">
    <source>
        <dbReference type="ARBA" id="ARBA00022801"/>
    </source>
</evidence>
<evidence type="ECO:0000313" key="7">
    <source>
        <dbReference type="Proteomes" id="UP001148614"/>
    </source>
</evidence>
<dbReference type="GO" id="GO:0004553">
    <property type="term" value="F:hydrolase activity, hydrolyzing O-glycosyl compounds"/>
    <property type="evidence" value="ECO:0007669"/>
    <property type="project" value="InterPro"/>
</dbReference>
<feature type="region of interest" description="Disordered" evidence="3">
    <location>
        <begin position="705"/>
        <end position="741"/>
    </location>
</feature>
<evidence type="ECO:0000256" key="2">
    <source>
        <dbReference type="ARBA" id="ARBA00023295"/>
    </source>
</evidence>
<feature type="compositionally biased region" description="Polar residues" evidence="3">
    <location>
        <begin position="569"/>
        <end position="580"/>
    </location>
</feature>